<protein>
    <recommendedName>
        <fullName evidence="3">Transposase DDE domain-containing protein</fullName>
    </recommendedName>
</protein>
<dbReference type="EMBL" id="BAAAZP010000181">
    <property type="protein sequence ID" value="GAA3704578.1"/>
    <property type="molecule type" value="Genomic_DNA"/>
</dbReference>
<gene>
    <name evidence="1" type="ORF">GCM10022224_082590</name>
</gene>
<accession>A0ABP7DHD0</accession>
<reference evidence="2" key="1">
    <citation type="journal article" date="2019" name="Int. J. Syst. Evol. Microbiol.">
        <title>The Global Catalogue of Microorganisms (GCM) 10K type strain sequencing project: providing services to taxonomists for standard genome sequencing and annotation.</title>
        <authorList>
            <consortium name="The Broad Institute Genomics Platform"/>
            <consortium name="The Broad Institute Genome Sequencing Center for Infectious Disease"/>
            <person name="Wu L."/>
            <person name="Ma J."/>
        </authorList>
    </citation>
    <scope>NUCLEOTIDE SEQUENCE [LARGE SCALE GENOMIC DNA]</scope>
    <source>
        <strain evidence="2">JCM 16904</strain>
    </source>
</reference>
<proteinExistence type="predicted"/>
<evidence type="ECO:0008006" key="3">
    <source>
        <dbReference type="Google" id="ProtNLM"/>
    </source>
</evidence>
<keyword evidence="2" id="KW-1185">Reference proteome</keyword>
<evidence type="ECO:0000313" key="1">
    <source>
        <dbReference type="EMBL" id="GAA3704578.1"/>
    </source>
</evidence>
<organism evidence="1 2">
    <name type="scientific">Nonomuraea antimicrobica</name>
    <dbReference type="NCBI Taxonomy" id="561173"/>
    <lineage>
        <taxon>Bacteria</taxon>
        <taxon>Bacillati</taxon>
        <taxon>Actinomycetota</taxon>
        <taxon>Actinomycetes</taxon>
        <taxon>Streptosporangiales</taxon>
        <taxon>Streptosporangiaceae</taxon>
        <taxon>Nonomuraea</taxon>
    </lineage>
</organism>
<comment type="caution">
    <text evidence="1">The sequence shown here is derived from an EMBL/GenBank/DDBJ whole genome shotgun (WGS) entry which is preliminary data.</text>
</comment>
<sequence>MKRHLLVDTFGAVVTACVSPASVNDRNGAVVLLASVSPWESFLYRGLSRRFCRLWVLLV</sequence>
<dbReference type="Proteomes" id="UP001500902">
    <property type="component" value="Unassembled WGS sequence"/>
</dbReference>
<evidence type="ECO:0000313" key="2">
    <source>
        <dbReference type="Proteomes" id="UP001500902"/>
    </source>
</evidence>
<name>A0ABP7DHD0_9ACTN</name>